<accession>A0A919JJQ2</accession>
<feature type="signal peptide" evidence="2">
    <location>
        <begin position="1"/>
        <end position="31"/>
    </location>
</feature>
<evidence type="ECO:0000313" key="5">
    <source>
        <dbReference type="Proteomes" id="UP000647172"/>
    </source>
</evidence>
<protein>
    <recommendedName>
        <fullName evidence="3">G5 domain-containing protein</fullName>
    </recommendedName>
</protein>
<keyword evidence="5" id="KW-1185">Reference proteome</keyword>
<dbReference type="Gene3D" id="2.20.230.10">
    <property type="entry name" value="Resuscitation-promoting factor rpfb"/>
    <property type="match status" value="1"/>
</dbReference>
<keyword evidence="1 2" id="KW-0732">Signal</keyword>
<evidence type="ECO:0000256" key="1">
    <source>
        <dbReference type="ARBA" id="ARBA00022729"/>
    </source>
</evidence>
<dbReference type="EMBL" id="BOMQ01000053">
    <property type="protein sequence ID" value="GIE50933.1"/>
    <property type="molecule type" value="Genomic_DNA"/>
</dbReference>
<comment type="caution">
    <text evidence="4">The sequence shown here is derived from an EMBL/GenBank/DDBJ whole genome shotgun (WGS) entry which is preliminary data.</text>
</comment>
<feature type="chain" id="PRO_5037264907" description="G5 domain-containing protein" evidence="2">
    <location>
        <begin position="32"/>
        <end position="152"/>
    </location>
</feature>
<reference evidence="4" key="1">
    <citation type="submission" date="2021-01" db="EMBL/GenBank/DDBJ databases">
        <title>Whole genome shotgun sequence of Actinoplanes nipponensis NBRC 14063.</title>
        <authorList>
            <person name="Komaki H."/>
            <person name="Tamura T."/>
        </authorList>
    </citation>
    <scope>NUCLEOTIDE SEQUENCE</scope>
    <source>
        <strain evidence="4">NBRC 14063</strain>
    </source>
</reference>
<dbReference type="Proteomes" id="UP000647172">
    <property type="component" value="Unassembled WGS sequence"/>
</dbReference>
<evidence type="ECO:0000256" key="2">
    <source>
        <dbReference type="SAM" id="SignalP"/>
    </source>
</evidence>
<dbReference type="PROSITE" id="PS51109">
    <property type="entry name" value="G5"/>
    <property type="match status" value="1"/>
</dbReference>
<proteinExistence type="predicted"/>
<dbReference type="Pfam" id="PF07501">
    <property type="entry name" value="G5"/>
    <property type="match status" value="1"/>
</dbReference>
<dbReference type="AlphaFoldDB" id="A0A919JJQ2"/>
<dbReference type="SMART" id="SM01208">
    <property type="entry name" value="G5"/>
    <property type="match status" value="1"/>
</dbReference>
<name>A0A919JJQ2_9ACTN</name>
<organism evidence="4 5">
    <name type="scientific">Actinoplanes nipponensis</name>
    <dbReference type="NCBI Taxonomy" id="135950"/>
    <lineage>
        <taxon>Bacteria</taxon>
        <taxon>Bacillati</taxon>
        <taxon>Actinomycetota</taxon>
        <taxon>Actinomycetes</taxon>
        <taxon>Micromonosporales</taxon>
        <taxon>Micromonosporaceae</taxon>
        <taxon>Actinoplanes</taxon>
    </lineage>
</organism>
<dbReference type="InterPro" id="IPR011098">
    <property type="entry name" value="G5_dom"/>
</dbReference>
<evidence type="ECO:0000313" key="4">
    <source>
        <dbReference type="EMBL" id="GIE50933.1"/>
    </source>
</evidence>
<gene>
    <name evidence="4" type="ORF">Ani05nite_44670</name>
</gene>
<sequence length="152" mass="15680">MWTRLSAVQKAGIAVATVALSAAGAFGVVRAVGGDSGPSAATPAWQPVASAPAAAGSAPASAAVPSSGVQKRKITETEPIRFTSRTVKDNWLPKGVREPRTAGIDGVRTKTYEVTFVDGRETKRKLLKSVVTREPVPQVVAVGTNTGPDSSR</sequence>
<feature type="domain" description="G5" evidence="3">
    <location>
        <begin position="66"/>
        <end position="146"/>
    </location>
</feature>
<evidence type="ECO:0000259" key="3">
    <source>
        <dbReference type="PROSITE" id="PS51109"/>
    </source>
</evidence>